<dbReference type="STRING" id="523843.SAMN06264941_1234"/>
<dbReference type="SUPFAM" id="SSF52402">
    <property type="entry name" value="Adenine nucleotide alpha hydrolases-like"/>
    <property type="match status" value="2"/>
</dbReference>
<dbReference type="EMBL" id="RJJH01000012">
    <property type="protein sequence ID" value="RNI10280.1"/>
    <property type="molecule type" value="Genomic_DNA"/>
</dbReference>
<feature type="transmembrane region" description="Helical" evidence="7">
    <location>
        <begin position="153"/>
        <end position="173"/>
    </location>
</feature>
<keyword evidence="3" id="KW-1003">Cell membrane</keyword>
<keyword evidence="2" id="KW-0813">Transport</keyword>
<feature type="transmembrane region" description="Helical" evidence="7">
    <location>
        <begin position="14"/>
        <end position="39"/>
    </location>
</feature>
<organism evidence="9 12">
    <name type="scientific">Methanohalophilus portucalensis FDF-1</name>
    <dbReference type="NCBI Taxonomy" id="523843"/>
    <lineage>
        <taxon>Archaea</taxon>
        <taxon>Methanobacteriati</taxon>
        <taxon>Methanobacteriota</taxon>
        <taxon>Stenosarchaea group</taxon>
        <taxon>Methanomicrobia</taxon>
        <taxon>Methanosarcinales</taxon>
        <taxon>Methanosarcinaceae</taxon>
        <taxon>Methanohalophilus</taxon>
    </lineage>
</organism>
<reference evidence="13" key="2">
    <citation type="submission" date="2017-04" db="EMBL/GenBank/DDBJ databases">
        <authorList>
            <person name="Varghese N."/>
            <person name="Submissions S."/>
        </authorList>
    </citation>
    <scope>NUCLEOTIDE SEQUENCE [LARGE SCALE GENOMIC DNA]</scope>
    <source>
        <strain evidence="13">FDF-1</strain>
    </source>
</reference>
<dbReference type="Gene3D" id="3.40.50.12370">
    <property type="match status" value="1"/>
</dbReference>
<feature type="transmembrane region" description="Helical" evidence="7">
    <location>
        <begin position="81"/>
        <end position="104"/>
    </location>
</feature>
<dbReference type="GO" id="GO:0006865">
    <property type="term" value="P:amino acid transport"/>
    <property type="evidence" value="ECO:0007669"/>
    <property type="project" value="InterPro"/>
</dbReference>
<keyword evidence="13" id="KW-1185">Reference proteome</keyword>
<dbReference type="PANTHER" id="PTHR42770:SF11">
    <property type="entry name" value="INNER MEMBRANE TRANSPORT PROTEIN YBAT"/>
    <property type="match status" value="1"/>
</dbReference>
<reference evidence="10 14" key="4">
    <citation type="submission" date="2018-10" db="EMBL/GenBank/DDBJ databases">
        <title>Cultivation of a novel Methanohalophilus strain from Kebrit Deep of the Red Sea and a genomic comparison of members of the genus Methanohalophilus.</title>
        <authorList>
            <person name="Guan Y."/>
            <person name="Ngugi D.K."/>
            <person name="Stingl U."/>
        </authorList>
    </citation>
    <scope>NUCLEOTIDE SEQUENCE [LARGE SCALE GENOMIC DNA]</scope>
    <source>
        <strain evidence="10 14">DSM 7471</strain>
    </source>
</reference>
<feature type="transmembrane region" description="Helical" evidence="7">
    <location>
        <begin position="45"/>
        <end position="69"/>
    </location>
</feature>
<reference evidence="9 12" key="1">
    <citation type="submission" date="2014-12" db="EMBL/GenBank/DDBJ databases">
        <title>The genome sequence of Methanohalophilus portucalensis strain FDF1.</title>
        <authorList>
            <person name="Lai M.-C."/>
            <person name="Lai S.-J."/>
        </authorList>
    </citation>
    <scope>NUCLEOTIDE SEQUENCE [LARGE SCALE GENOMIC DNA]</scope>
    <source>
        <strain evidence="9 12">FDF-1</strain>
    </source>
</reference>
<evidence type="ECO:0000256" key="2">
    <source>
        <dbReference type="ARBA" id="ARBA00022448"/>
    </source>
</evidence>
<feature type="transmembrane region" description="Helical" evidence="7">
    <location>
        <begin position="116"/>
        <end position="141"/>
    </location>
</feature>
<evidence type="ECO:0000256" key="7">
    <source>
        <dbReference type="SAM" id="Phobius"/>
    </source>
</evidence>
<reference evidence="11" key="3">
    <citation type="submission" date="2017-04" db="EMBL/GenBank/DDBJ databases">
        <authorList>
            <person name="Afonso C.L."/>
            <person name="Miller P.J."/>
            <person name="Scott M.A."/>
            <person name="Spackman E."/>
            <person name="Goraichik I."/>
            <person name="Dimitrov K.M."/>
            <person name="Suarez D.L."/>
            <person name="Swayne D.E."/>
        </authorList>
    </citation>
    <scope>NUCLEOTIDE SEQUENCE [LARGE SCALE GENOMIC DNA]</scope>
    <source>
        <strain evidence="11">FDF-1</strain>
    </source>
</reference>
<dbReference type="Gene3D" id="1.20.1740.10">
    <property type="entry name" value="Amino acid/polyamine transporter I"/>
    <property type="match status" value="1"/>
</dbReference>
<dbReference type="InterPro" id="IPR002293">
    <property type="entry name" value="AA/rel_permease1"/>
</dbReference>
<proteinExistence type="predicted"/>
<evidence type="ECO:0000256" key="6">
    <source>
        <dbReference type="ARBA" id="ARBA00023136"/>
    </source>
</evidence>
<evidence type="ECO:0000259" key="8">
    <source>
        <dbReference type="Pfam" id="PF00582"/>
    </source>
</evidence>
<dbReference type="GO" id="GO:0005886">
    <property type="term" value="C:plasma membrane"/>
    <property type="evidence" value="ECO:0007669"/>
    <property type="project" value="UniProtKB-SubCell"/>
</dbReference>
<keyword evidence="4 7" id="KW-0812">Transmembrane</keyword>
<dbReference type="GO" id="GO:0022857">
    <property type="term" value="F:transmembrane transporter activity"/>
    <property type="evidence" value="ECO:0007669"/>
    <property type="project" value="InterPro"/>
</dbReference>
<feature type="transmembrane region" description="Helical" evidence="7">
    <location>
        <begin position="272"/>
        <end position="290"/>
    </location>
</feature>
<dbReference type="InterPro" id="IPR050367">
    <property type="entry name" value="APC_superfamily"/>
</dbReference>
<dbReference type="AlphaFoldDB" id="A0A1L9C362"/>
<dbReference type="Proteomes" id="UP000278252">
    <property type="component" value="Unassembled WGS sequence"/>
</dbReference>
<dbReference type="PANTHER" id="PTHR42770">
    <property type="entry name" value="AMINO ACID TRANSPORTER-RELATED"/>
    <property type="match status" value="1"/>
</dbReference>
<dbReference type="PRINTS" id="PR01438">
    <property type="entry name" value="UNVRSLSTRESS"/>
</dbReference>
<accession>A0A1L9C362</accession>
<evidence type="ECO:0000313" key="14">
    <source>
        <dbReference type="Proteomes" id="UP000278252"/>
    </source>
</evidence>
<dbReference type="EMBL" id="JWTK01000004">
    <property type="protein sequence ID" value="OJH48970.1"/>
    <property type="molecule type" value="Genomic_DNA"/>
</dbReference>
<evidence type="ECO:0000256" key="1">
    <source>
        <dbReference type="ARBA" id="ARBA00004651"/>
    </source>
</evidence>
<dbReference type="InterPro" id="IPR006016">
    <property type="entry name" value="UspA"/>
</dbReference>
<dbReference type="OrthoDB" id="43026at2157"/>
<dbReference type="Proteomes" id="UP000193969">
    <property type="component" value="Unassembled WGS sequence"/>
</dbReference>
<comment type="subcellular location">
    <subcellularLocation>
        <location evidence="1">Cell membrane</location>
        <topology evidence="1">Multi-pass membrane protein</topology>
    </subcellularLocation>
</comment>
<evidence type="ECO:0000256" key="5">
    <source>
        <dbReference type="ARBA" id="ARBA00022989"/>
    </source>
</evidence>
<feature type="domain" description="UspA" evidence="8">
    <location>
        <begin position="453"/>
        <end position="577"/>
    </location>
</feature>
<dbReference type="CDD" id="cd00293">
    <property type="entry name" value="USP-like"/>
    <property type="match status" value="2"/>
</dbReference>
<evidence type="ECO:0000256" key="3">
    <source>
        <dbReference type="ARBA" id="ARBA00022475"/>
    </source>
</evidence>
<name>A0A1L9C362_9EURY</name>
<feature type="transmembrane region" description="Helical" evidence="7">
    <location>
        <begin position="386"/>
        <end position="419"/>
    </location>
</feature>
<evidence type="ECO:0000313" key="13">
    <source>
        <dbReference type="Proteomes" id="UP000193969"/>
    </source>
</evidence>
<dbReference type="EMBL" id="FXBN01000002">
    <property type="protein sequence ID" value="SMH38127.1"/>
    <property type="molecule type" value="Genomic_DNA"/>
</dbReference>
<feature type="transmembrane region" description="Helical" evidence="7">
    <location>
        <begin position="185"/>
        <end position="210"/>
    </location>
</feature>
<dbReference type="PROSITE" id="PS00218">
    <property type="entry name" value="AMINO_ACID_PERMEASE_1"/>
    <property type="match status" value="1"/>
</dbReference>
<dbReference type="Pfam" id="PF13520">
    <property type="entry name" value="AA_permease_2"/>
    <property type="match status" value="1"/>
</dbReference>
<evidence type="ECO:0000313" key="10">
    <source>
        <dbReference type="EMBL" id="RNI10280.1"/>
    </source>
</evidence>
<evidence type="ECO:0000256" key="4">
    <source>
        <dbReference type="ARBA" id="ARBA00022692"/>
    </source>
</evidence>
<evidence type="ECO:0000313" key="11">
    <source>
        <dbReference type="EMBL" id="SMH38127.1"/>
    </source>
</evidence>
<evidence type="ECO:0000313" key="9">
    <source>
        <dbReference type="EMBL" id="OJH48970.1"/>
    </source>
</evidence>
<dbReference type="Pfam" id="PF00582">
    <property type="entry name" value="Usp"/>
    <property type="match status" value="1"/>
</dbReference>
<dbReference type="InterPro" id="IPR006015">
    <property type="entry name" value="Universal_stress_UspA"/>
</dbReference>
<keyword evidence="6 7" id="KW-0472">Membrane</keyword>
<evidence type="ECO:0000313" key="12">
    <source>
        <dbReference type="Proteomes" id="UP000185713"/>
    </source>
</evidence>
<feature type="transmembrane region" description="Helical" evidence="7">
    <location>
        <begin position="323"/>
        <end position="340"/>
    </location>
</feature>
<feature type="transmembrane region" description="Helical" evidence="7">
    <location>
        <begin position="222"/>
        <end position="242"/>
    </location>
</feature>
<dbReference type="RefSeq" id="WP_072360524.1">
    <property type="nucleotide sequence ID" value="NZ_FXBN01000002.1"/>
</dbReference>
<protein>
    <submittedName>
        <fullName evidence="9">Amino acid permease</fullName>
    </submittedName>
    <submittedName>
        <fullName evidence="11">Amino acid/polyamine/organocation transporter, APC superfamily</fullName>
    </submittedName>
</protein>
<feature type="transmembrane region" description="Helical" evidence="7">
    <location>
        <begin position="346"/>
        <end position="365"/>
    </location>
</feature>
<dbReference type="InterPro" id="IPR004840">
    <property type="entry name" value="Amino_acid_permease_CS"/>
</dbReference>
<sequence>MAIIETKERLGRSLGFFATFAIGTGTMIGAGIFILPAIATSSAGPAAIISFLFGGIISMATAISMAELATGMPRAGGSYHFISRAMGAGFGIVIGLGAWLALMFKGSFALIGLADYFQVFYSVPIYFVAIATGLILLIINYRGARSSGTLQNIIVIFLLLILGLFIIKGSFMLDMGKFTPVVPFGYSSILATTGLIFISFLGITQLAAIAEEVKDPSKNLPRAFIVSVAVVTLIYVGVMVVINGTLNLDEAVNTSTPLVDVAGMMAGTSGKLAIAFAGLLATLSTANAAIMSSSRFPFAMGRDALIPQWFTVIHEKFDTPSRAISTTGIIMILLLLLFDVEQLAKLGSTFNILIFVLINISVIILRKRTLEEYKPTFKDPLFPFTQIFGIVGSLILLPLLGLLPLFFVLFVIFIGLFWYQFYCKGTAAPGYSLFDMLEDRASKPSIVPESMVKVLVPISNPQHERDLLNLADWLGDDIIGLHVVKVPRQTSLNAAQEAYHKNGIEVESSLQKEFENFPILLGHEREYIIAFDHTVSNSIVEQANIEKVDIIIMGWHESDRFHYSIGDVTNEVLSFSKSHIVLLKGYLPEKINRIVVSYDGKDNSSYGVYLAKRLAINTGASIQIINISHPEKESIDKNELLSSLDKIIGDEDRISIDYKFIERFSIVDGVLEFGNAGDLLIIGDSDQRFKISLLGSLSQKITKYSSKPVLIVRRSKPISREGLTYWLRKKF</sequence>
<gene>
    <name evidence="10" type="ORF">EFE41_07775</name>
    <name evidence="9" type="ORF">MPF_1470</name>
    <name evidence="11" type="ORF">SAMN06264941_1234</name>
</gene>
<keyword evidence="5 7" id="KW-1133">Transmembrane helix</keyword>
<dbReference type="Proteomes" id="UP000185713">
    <property type="component" value="Unassembled WGS sequence"/>
</dbReference>